<evidence type="ECO:0000256" key="1">
    <source>
        <dbReference type="ARBA" id="ARBA00023015"/>
    </source>
</evidence>
<feature type="domain" description="HTH-type transcriptional regulator MT1864/Rv1816-like C-terminal" evidence="3">
    <location>
        <begin position="12"/>
        <end position="104"/>
    </location>
</feature>
<comment type="caution">
    <text evidence="4">The sequence shown here is derived from an EMBL/GenBank/DDBJ whole genome shotgun (WGS) entry which is preliminary data.</text>
</comment>
<dbReference type="PATRIC" id="fig|1227262.3.peg.652"/>
<sequence length="121" mass="12939">MLFGPYSEVYWSTPASWPLVVRSPVTGQEDLDWKVLVAEAAWASRAVGECLGEIKEREMLGAGLGVELVVGRASLPGFADIEVHGGFAMDVPIDVSFAMLVDSLDVALAALGRQQVDAAYQ</sequence>
<proteinExistence type="predicted"/>
<name>U1RRS4_9ACTO</name>
<protein>
    <recommendedName>
        <fullName evidence="3">HTH-type transcriptional regulator MT1864/Rv1816-like C-terminal domain-containing protein</fullName>
    </recommendedName>
</protein>
<dbReference type="EMBL" id="AWSD01000076">
    <property type="protein sequence ID" value="ERH21152.1"/>
    <property type="molecule type" value="Genomic_DNA"/>
</dbReference>
<dbReference type="Pfam" id="PF13305">
    <property type="entry name" value="TetR_C_33"/>
    <property type="match status" value="1"/>
</dbReference>
<evidence type="ECO:0000256" key="2">
    <source>
        <dbReference type="ARBA" id="ARBA00023163"/>
    </source>
</evidence>
<organism evidence="4 5">
    <name type="scientific">Actinomyces johnsonii F0510</name>
    <dbReference type="NCBI Taxonomy" id="1227262"/>
    <lineage>
        <taxon>Bacteria</taxon>
        <taxon>Bacillati</taxon>
        <taxon>Actinomycetota</taxon>
        <taxon>Actinomycetes</taxon>
        <taxon>Actinomycetales</taxon>
        <taxon>Actinomycetaceae</taxon>
        <taxon>Actinomyces</taxon>
    </lineage>
</organism>
<dbReference type="HOGENOM" id="CLU_2033107_0_0_11"/>
<evidence type="ECO:0000259" key="3">
    <source>
        <dbReference type="Pfam" id="PF13305"/>
    </source>
</evidence>
<evidence type="ECO:0000313" key="5">
    <source>
        <dbReference type="Proteomes" id="UP000016498"/>
    </source>
</evidence>
<keyword evidence="1" id="KW-0805">Transcription regulation</keyword>
<dbReference type="Proteomes" id="UP000016498">
    <property type="component" value="Unassembled WGS sequence"/>
</dbReference>
<dbReference type="AlphaFoldDB" id="U1RRS4"/>
<accession>U1RRS4</accession>
<evidence type="ECO:0000313" key="4">
    <source>
        <dbReference type="EMBL" id="ERH21152.1"/>
    </source>
</evidence>
<dbReference type="InterPro" id="IPR025996">
    <property type="entry name" value="MT1864/Rv1816-like_C"/>
</dbReference>
<keyword evidence="2" id="KW-0804">Transcription</keyword>
<reference evidence="4 5" key="1">
    <citation type="submission" date="2013-06" db="EMBL/GenBank/DDBJ databases">
        <authorList>
            <person name="Weinstock G."/>
            <person name="Sodergren E."/>
            <person name="Lobos E.A."/>
            <person name="Fulton L."/>
            <person name="Fulton R."/>
            <person name="Courtney L."/>
            <person name="Fronick C."/>
            <person name="O'Laughlin M."/>
            <person name="Godfrey J."/>
            <person name="Wilson R.M."/>
            <person name="Miner T."/>
            <person name="Farmer C."/>
            <person name="Delehaunty K."/>
            <person name="Cordes M."/>
            <person name="Minx P."/>
            <person name="Tomlinson C."/>
            <person name="Chen J."/>
            <person name="Wollam A."/>
            <person name="Pepin K.H."/>
            <person name="Bhonagiri V."/>
            <person name="Zhang X."/>
            <person name="Warren W."/>
            <person name="Mitreva M."/>
            <person name="Mardis E.R."/>
            <person name="Wilson R.K."/>
        </authorList>
    </citation>
    <scope>NUCLEOTIDE SEQUENCE [LARGE SCALE GENOMIC DNA]</scope>
    <source>
        <strain evidence="4 5">F0510</strain>
    </source>
</reference>
<gene>
    <name evidence="4" type="ORF">HMPREF1549_00812</name>
</gene>